<evidence type="ECO:0000313" key="3">
    <source>
        <dbReference type="Proteomes" id="UP000275846"/>
    </source>
</evidence>
<sequence>MLNGRLDHPQATSIAVKSRAPSPHSSSPLWHSLLRPSVHTRNASRERDAPQNGFPSAEHQRFSPNQLAHRPSTAIHLNDRNGPVTSDKSLHTLRNGINNGTEINGNIASRDAPRRIREGAQKSNSGGAFWLSSSDQGAWAKHGRALTQLSSVYFSLVLMEADRPTEETTSTVVR</sequence>
<keyword evidence="3" id="KW-1185">Reference proteome</keyword>
<dbReference type="EMBL" id="UYSU01035305">
    <property type="protein sequence ID" value="VDL95929.1"/>
    <property type="molecule type" value="Genomic_DNA"/>
</dbReference>
<evidence type="ECO:0000313" key="2">
    <source>
        <dbReference type="EMBL" id="VDL95929.1"/>
    </source>
</evidence>
<feature type="compositionally biased region" description="Low complexity" evidence="1">
    <location>
        <begin position="21"/>
        <end position="37"/>
    </location>
</feature>
<reference evidence="2 3" key="2">
    <citation type="submission" date="2018-11" db="EMBL/GenBank/DDBJ databases">
        <authorList>
            <consortium name="Pathogen Informatics"/>
        </authorList>
    </citation>
    <scope>NUCLEOTIDE SEQUENCE [LARGE SCALE GENOMIC DNA]</scope>
    <source>
        <strain evidence="2 3">NST_G2</strain>
    </source>
</reference>
<organism evidence="4">
    <name type="scientific">Schistocephalus solidus</name>
    <name type="common">Tapeworm</name>
    <dbReference type="NCBI Taxonomy" id="70667"/>
    <lineage>
        <taxon>Eukaryota</taxon>
        <taxon>Metazoa</taxon>
        <taxon>Spiralia</taxon>
        <taxon>Lophotrochozoa</taxon>
        <taxon>Platyhelminthes</taxon>
        <taxon>Cestoda</taxon>
        <taxon>Eucestoda</taxon>
        <taxon>Diphyllobothriidea</taxon>
        <taxon>Diphyllobothriidae</taxon>
        <taxon>Schistocephalus</taxon>
    </lineage>
</organism>
<dbReference type="Proteomes" id="UP000275846">
    <property type="component" value="Unassembled WGS sequence"/>
</dbReference>
<proteinExistence type="predicted"/>
<evidence type="ECO:0000313" key="4">
    <source>
        <dbReference type="WBParaSite" id="SSLN_0000990601-mRNA-1"/>
    </source>
</evidence>
<feature type="region of interest" description="Disordered" evidence="1">
    <location>
        <begin position="1"/>
        <end position="66"/>
    </location>
</feature>
<reference evidence="4" key="1">
    <citation type="submission" date="2016-06" db="UniProtKB">
        <authorList>
            <consortium name="WormBaseParasite"/>
        </authorList>
    </citation>
    <scope>IDENTIFICATION</scope>
</reference>
<protein>
    <submittedName>
        <fullName evidence="2 4">Uncharacterized protein</fullName>
    </submittedName>
</protein>
<accession>A0A183SZ96</accession>
<dbReference type="AlphaFoldDB" id="A0A183SZ96"/>
<evidence type="ECO:0000256" key="1">
    <source>
        <dbReference type="SAM" id="MobiDB-lite"/>
    </source>
</evidence>
<gene>
    <name evidence="2" type="ORF">SSLN_LOCUS9544</name>
</gene>
<dbReference type="WBParaSite" id="SSLN_0000990601-mRNA-1">
    <property type="protein sequence ID" value="SSLN_0000990601-mRNA-1"/>
    <property type="gene ID" value="SSLN_0000990601"/>
</dbReference>
<name>A0A183SZ96_SCHSO</name>